<evidence type="ECO:0000313" key="1">
    <source>
        <dbReference type="EMBL" id="CAG6599452.1"/>
    </source>
</evidence>
<accession>A0A8D8PE56</accession>
<proteinExistence type="predicted"/>
<dbReference type="AlphaFoldDB" id="A0A8D8PE56"/>
<name>A0A8D8PE56_CULPI</name>
<protein>
    <submittedName>
        <fullName evidence="1">(northern house mosquito) hypothetical protein</fullName>
    </submittedName>
</protein>
<sequence length="111" mass="12909">MNFTLNQDDFAFPEPIWVEPPAVVRSSWWMLLASSDPNARNTDIKKICSKKRPHRNSLTSTLGCCIPVPWLQESPRKSSNYDLFTFSSLRTQKEKPIFTLWQTFSSYSYAK</sequence>
<dbReference type="EMBL" id="HBUE01343004">
    <property type="protein sequence ID" value="CAG6599452.1"/>
    <property type="molecule type" value="Transcribed_RNA"/>
</dbReference>
<organism evidence="1">
    <name type="scientific">Culex pipiens</name>
    <name type="common">House mosquito</name>
    <dbReference type="NCBI Taxonomy" id="7175"/>
    <lineage>
        <taxon>Eukaryota</taxon>
        <taxon>Metazoa</taxon>
        <taxon>Ecdysozoa</taxon>
        <taxon>Arthropoda</taxon>
        <taxon>Hexapoda</taxon>
        <taxon>Insecta</taxon>
        <taxon>Pterygota</taxon>
        <taxon>Neoptera</taxon>
        <taxon>Endopterygota</taxon>
        <taxon>Diptera</taxon>
        <taxon>Nematocera</taxon>
        <taxon>Culicoidea</taxon>
        <taxon>Culicidae</taxon>
        <taxon>Culicinae</taxon>
        <taxon>Culicini</taxon>
        <taxon>Culex</taxon>
        <taxon>Culex</taxon>
    </lineage>
</organism>
<reference evidence="1" key="1">
    <citation type="submission" date="2021-05" db="EMBL/GenBank/DDBJ databases">
        <authorList>
            <person name="Alioto T."/>
            <person name="Alioto T."/>
            <person name="Gomez Garrido J."/>
        </authorList>
    </citation>
    <scope>NUCLEOTIDE SEQUENCE</scope>
</reference>
<dbReference type="EMBL" id="HBUE01236091">
    <property type="protein sequence ID" value="CAG6547264.1"/>
    <property type="molecule type" value="Transcribed_RNA"/>
</dbReference>